<dbReference type="EMBL" id="CADCUM010000105">
    <property type="protein sequence ID" value="CAA9396492.1"/>
    <property type="molecule type" value="Genomic_DNA"/>
</dbReference>
<organism evidence="1">
    <name type="scientific">uncultured Nocardioides sp</name>
    <dbReference type="NCBI Taxonomy" id="198441"/>
    <lineage>
        <taxon>Bacteria</taxon>
        <taxon>Bacillati</taxon>
        <taxon>Actinomycetota</taxon>
        <taxon>Actinomycetes</taxon>
        <taxon>Propionibacteriales</taxon>
        <taxon>Nocardioidaceae</taxon>
        <taxon>Nocardioides</taxon>
        <taxon>environmental samples</taxon>
    </lineage>
</organism>
<protein>
    <submittedName>
        <fullName evidence="1">Uncharacterized protein</fullName>
    </submittedName>
</protein>
<name>A0A6J4NT21_9ACTN</name>
<dbReference type="InterPro" id="IPR021202">
    <property type="entry name" value="Rv3654c-like"/>
</dbReference>
<dbReference type="AlphaFoldDB" id="A0A6J4NT21"/>
<accession>A0A6J4NT21</accession>
<gene>
    <name evidence="1" type="ORF">AVDCRST_MAG32-2668</name>
</gene>
<sequence>TQRSAQSAADLAALADVGAEARGEDGCARAAMVAEANGAALRSCSVGGREAWVVVEVAGPRWGGRRAVLTADARAGPA</sequence>
<dbReference type="NCBIfam" id="TIGR03816">
    <property type="entry name" value="tadE_like_DECH"/>
    <property type="match status" value="1"/>
</dbReference>
<evidence type="ECO:0000313" key="1">
    <source>
        <dbReference type="EMBL" id="CAA9396492.1"/>
    </source>
</evidence>
<reference evidence="1" key="1">
    <citation type="submission" date="2020-02" db="EMBL/GenBank/DDBJ databases">
        <authorList>
            <person name="Meier V. D."/>
        </authorList>
    </citation>
    <scope>NUCLEOTIDE SEQUENCE</scope>
    <source>
        <strain evidence="1">AVDCRST_MAG32</strain>
    </source>
</reference>
<proteinExistence type="predicted"/>
<feature type="non-terminal residue" evidence="1">
    <location>
        <position position="1"/>
    </location>
</feature>